<gene>
    <name evidence="3" type="ORF">VTJ83DRAFT_3839</name>
</gene>
<feature type="region of interest" description="Disordered" evidence="1">
    <location>
        <begin position="1"/>
        <end position="30"/>
    </location>
</feature>
<evidence type="ECO:0008006" key="5">
    <source>
        <dbReference type="Google" id="ProtNLM"/>
    </source>
</evidence>
<feature type="transmembrane region" description="Helical" evidence="2">
    <location>
        <begin position="284"/>
        <end position="305"/>
    </location>
</feature>
<dbReference type="Proteomes" id="UP001600064">
    <property type="component" value="Unassembled WGS sequence"/>
</dbReference>
<keyword evidence="4" id="KW-1185">Reference proteome</keyword>
<organism evidence="3 4">
    <name type="scientific">Remersonia thermophila</name>
    <dbReference type="NCBI Taxonomy" id="72144"/>
    <lineage>
        <taxon>Eukaryota</taxon>
        <taxon>Fungi</taxon>
        <taxon>Dikarya</taxon>
        <taxon>Ascomycota</taxon>
        <taxon>Pezizomycotina</taxon>
        <taxon>Sordariomycetes</taxon>
        <taxon>Sordariomycetidae</taxon>
        <taxon>Sordariales</taxon>
        <taxon>Sordariales incertae sedis</taxon>
        <taxon>Remersonia</taxon>
    </lineage>
</organism>
<evidence type="ECO:0000256" key="2">
    <source>
        <dbReference type="SAM" id="Phobius"/>
    </source>
</evidence>
<dbReference type="EMBL" id="JAZGUE010000003">
    <property type="protein sequence ID" value="KAL2268993.1"/>
    <property type="molecule type" value="Genomic_DNA"/>
</dbReference>
<keyword evidence="2" id="KW-0472">Membrane</keyword>
<protein>
    <recommendedName>
        <fullName evidence="5">Transmembrane protein</fullName>
    </recommendedName>
</protein>
<comment type="caution">
    <text evidence="3">The sequence shown here is derived from an EMBL/GenBank/DDBJ whole genome shotgun (WGS) entry which is preliminary data.</text>
</comment>
<reference evidence="3 4" key="1">
    <citation type="journal article" date="2024" name="Commun. Biol.">
        <title>Comparative genomic analysis of thermophilic fungi reveals convergent evolutionary adaptations and gene losses.</title>
        <authorList>
            <person name="Steindorff A.S."/>
            <person name="Aguilar-Pontes M.V."/>
            <person name="Robinson A.J."/>
            <person name="Andreopoulos B."/>
            <person name="LaButti K."/>
            <person name="Kuo A."/>
            <person name="Mondo S."/>
            <person name="Riley R."/>
            <person name="Otillar R."/>
            <person name="Haridas S."/>
            <person name="Lipzen A."/>
            <person name="Grimwood J."/>
            <person name="Schmutz J."/>
            <person name="Clum A."/>
            <person name="Reid I.D."/>
            <person name="Moisan M.C."/>
            <person name="Butler G."/>
            <person name="Nguyen T.T.M."/>
            <person name="Dewar K."/>
            <person name="Conant G."/>
            <person name="Drula E."/>
            <person name="Henrissat B."/>
            <person name="Hansel C."/>
            <person name="Singer S."/>
            <person name="Hutchinson M.I."/>
            <person name="de Vries R.P."/>
            <person name="Natvig D.O."/>
            <person name="Powell A.J."/>
            <person name="Tsang A."/>
            <person name="Grigoriev I.V."/>
        </authorList>
    </citation>
    <scope>NUCLEOTIDE SEQUENCE [LARGE SCALE GENOMIC DNA]</scope>
    <source>
        <strain evidence="3 4">ATCC 22073</strain>
    </source>
</reference>
<sequence length="322" mass="34740">MTSLQSPTSSVPAQALPRQPSALIHRSSERWNDPQTALIAEAKEPTQPDSAKGPPVLGRFSLPATFCSAPARKRVFDSDPFLFSKDFFYQVDPSNGKRNPSHLTCIQSLYNRVASTPTKQSRRSFVEGIIETVPSAARTSSIHPLFPAHLCIPPAMAAPAPENSGQLQAKETQLAHKSSHESLSPQPFPAFDEKNALCTVSTPATTRASPFDADLEAGAAVLPVYSQGSSSSLTANRKSAECTKGGSDCQVWPGQDHWRRKAKDARKNRHSCRCLAGMSKRNRIMIRIAIIVFIVGIAVAVGFGISKPLGAPIWGDETKGAR</sequence>
<name>A0ABR4DF43_9PEZI</name>
<evidence type="ECO:0000313" key="3">
    <source>
        <dbReference type="EMBL" id="KAL2268993.1"/>
    </source>
</evidence>
<proteinExistence type="predicted"/>
<evidence type="ECO:0000256" key="1">
    <source>
        <dbReference type="SAM" id="MobiDB-lite"/>
    </source>
</evidence>
<dbReference type="RefSeq" id="XP_070867717.1">
    <property type="nucleotide sequence ID" value="XM_071010261.1"/>
</dbReference>
<feature type="compositionally biased region" description="Polar residues" evidence="1">
    <location>
        <begin position="1"/>
        <end position="12"/>
    </location>
</feature>
<dbReference type="GeneID" id="98124905"/>
<keyword evidence="2" id="KW-0812">Transmembrane</keyword>
<evidence type="ECO:0000313" key="4">
    <source>
        <dbReference type="Proteomes" id="UP001600064"/>
    </source>
</evidence>
<keyword evidence="2" id="KW-1133">Transmembrane helix</keyword>
<accession>A0ABR4DF43</accession>